<gene>
    <name evidence="3" type="ORF">EVS81_06725</name>
</gene>
<dbReference type="OrthoDB" id="3267550at2"/>
<reference evidence="3 4" key="1">
    <citation type="submission" date="2019-02" db="EMBL/GenBank/DDBJ databases">
        <authorList>
            <person name="Sun L."/>
            <person name="Pan D."/>
            <person name="Wu X."/>
        </authorList>
    </citation>
    <scope>NUCLEOTIDE SEQUENCE [LARGE SCALE GENOMIC DNA]</scope>
    <source>
        <strain evidence="3 4">JW-1</strain>
    </source>
</reference>
<dbReference type="GO" id="GO:0008168">
    <property type="term" value="F:methyltransferase activity"/>
    <property type="evidence" value="ECO:0007669"/>
    <property type="project" value="UniProtKB-KW"/>
</dbReference>
<organism evidence="3 4">
    <name type="scientific">Leucobacter triazinivorans</name>
    <dbReference type="NCBI Taxonomy" id="1784719"/>
    <lineage>
        <taxon>Bacteria</taxon>
        <taxon>Bacillati</taxon>
        <taxon>Actinomycetota</taxon>
        <taxon>Actinomycetes</taxon>
        <taxon>Micrococcales</taxon>
        <taxon>Microbacteriaceae</taxon>
        <taxon>Leucobacter</taxon>
    </lineage>
</organism>
<dbReference type="PROSITE" id="PS51257">
    <property type="entry name" value="PROKAR_LIPOPROTEIN"/>
    <property type="match status" value="1"/>
</dbReference>
<dbReference type="AlphaFoldDB" id="A0A4P6KGG2"/>
<name>A0A4P6KGG2_9MICO</name>
<keyword evidence="2" id="KW-0732">Signal</keyword>
<evidence type="ECO:0000313" key="3">
    <source>
        <dbReference type="EMBL" id="QBE48564.1"/>
    </source>
</evidence>
<dbReference type="GO" id="GO:0032259">
    <property type="term" value="P:methylation"/>
    <property type="evidence" value="ECO:0007669"/>
    <property type="project" value="UniProtKB-KW"/>
</dbReference>
<accession>A0A4P6KGG2</accession>
<dbReference type="RefSeq" id="WP_130109700.1">
    <property type="nucleotide sequence ID" value="NZ_CP035806.1"/>
</dbReference>
<proteinExistence type="predicted"/>
<keyword evidence="3" id="KW-0808">Transferase</keyword>
<dbReference type="EMBL" id="CP035806">
    <property type="protein sequence ID" value="QBE48564.1"/>
    <property type="molecule type" value="Genomic_DNA"/>
</dbReference>
<evidence type="ECO:0000256" key="1">
    <source>
        <dbReference type="SAM" id="MobiDB-lite"/>
    </source>
</evidence>
<sequence>MKIRIASSVALAAALALGATGCSLIAPQGTLKPYAPSDGVDVTVESVDVRNILLIADETGDSFNVVFGAVNRTGETQDLAINFMGEGSQQDRAEFTVPTGNTLFGDPDGDESPVLVSLPGLEPGATISAYFQVPGASEVEYEVPVLDGTLEEYRRYVLPAGFSQADDSPAAEELAEADEAASQSKIGDDIESDEAGN</sequence>
<feature type="compositionally biased region" description="Acidic residues" evidence="1">
    <location>
        <begin position="169"/>
        <end position="179"/>
    </location>
</feature>
<feature type="chain" id="PRO_5020946183" evidence="2">
    <location>
        <begin position="26"/>
        <end position="197"/>
    </location>
</feature>
<feature type="region of interest" description="Disordered" evidence="1">
    <location>
        <begin position="162"/>
        <end position="197"/>
    </location>
</feature>
<dbReference type="Proteomes" id="UP000289260">
    <property type="component" value="Chromosome"/>
</dbReference>
<keyword evidence="4" id="KW-1185">Reference proteome</keyword>
<evidence type="ECO:0000313" key="4">
    <source>
        <dbReference type="Proteomes" id="UP000289260"/>
    </source>
</evidence>
<protein>
    <submittedName>
        <fullName evidence="3">DNA modification methylase</fullName>
    </submittedName>
</protein>
<dbReference type="KEGG" id="ltr:EVS81_06725"/>
<feature type="signal peptide" evidence="2">
    <location>
        <begin position="1"/>
        <end position="25"/>
    </location>
</feature>
<evidence type="ECO:0000256" key="2">
    <source>
        <dbReference type="SAM" id="SignalP"/>
    </source>
</evidence>
<keyword evidence="3" id="KW-0489">Methyltransferase</keyword>